<accession>A0A5D3C2N9</accession>
<dbReference type="EMBL" id="SSTE01017321">
    <property type="protein sequence ID" value="KAA0040522.1"/>
    <property type="molecule type" value="Genomic_DNA"/>
</dbReference>
<proteinExistence type="predicted"/>
<dbReference type="Proteomes" id="UP000321947">
    <property type="component" value="Unassembled WGS sequence"/>
</dbReference>
<protein>
    <submittedName>
        <fullName evidence="2">Pentatricopeptide repeat-containing protein</fullName>
    </submittedName>
</protein>
<sequence>MLRPPVTEDVAFVRRYNRFVRCRSQDICALTMNVLSTVLYLSDLACQMPNLISKSVQQVILDAKVGPPSYENGLAKDIISIDDVLEIRDMMTKHRVLKIPDCSMIEANGVIQEFLASDKTHPSMDAIEDMLVEMAMKLKFRMLYTRYK</sequence>
<organism evidence="2 4">
    <name type="scientific">Cucumis melo var. makuwa</name>
    <name type="common">Oriental melon</name>
    <dbReference type="NCBI Taxonomy" id="1194695"/>
    <lineage>
        <taxon>Eukaryota</taxon>
        <taxon>Viridiplantae</taxon>
        <taxon>Streptophyta</taxon>
        <taxon>Embryophyta</taxon>
        <taxon>Tracheophyta</taxon>
        <taxon>Spermatophyta</taxon>
        <taxon>Magnoliopsida</taxon>
        <taxon>eudicotyledons</taxon>
        <taxon>Gunneridae</taxon>
        <taxon>Pentapetalae</taxon>
        <taxon>rosids</taxon>
        <taxon>fabids</taxon>
        <taxon>Cucurbitales</taxon>
        <taxon>Cucurbitaceae</taxon>
        <taxon>Benincaseae</taxon>
        <taxon>Cucumis</taxon>
    </lineage>
</organism>
<dbReference type="EMBL" id="SSTD01013776">
    <property type="protein sequence ID" value="TYK05564.1"/>
    <property type="molecule type" value="Genomic_DNA"/>
</dbReference>
<gene>
    <name evidence="2" type="ORF">E5676_scaffold98G00020</name>
    <name evidence="1" type="ORF">E6C27_scaffold262G00710</name>
</gene>
<dbReference type="OrthoDB" id="1058301at2759"/>
<comment type="caution">
    <text evidence="2">The sequence shown here is derived from an EMBL/GenBank/DDBJ whole genome shotgun (WGS) entry which is preliminary data.</text>
</comment>
<evidence type="ECO:0000313" key="3">
    <source>
        <dbReference type="Proteomes" id="UP000321393"/>
    </source>
</evidence>
<evidence type="ECO:0000313" key="1">
    <source>
        <dbReference type="EMBL" id="KAA0040522.1"/>
    </source>
</evidence>
<name>A0A5D3C2N9_CUCMM</name>
<dbReference type="Proteomes" id="UP000321393">
    <property type="component" value="Unassembled WGS sequence"/>
</dbReference>
<evidence type="ECO:0000313" key="2">
    <source>
        <dbReference type="EMBL" id="TYK05564.1"/>
    </source>
</evidence>
<dbReference type="AlphaFoldDB" id="A0A5D3C2N9"/>
<evidence type="ECO:0000313" key="4">
    <source>
        <dbReference type="Proteomes" id="UP000321947"/>
    </source>
</evidence>
<reference evidence="3 4" key="1">
    <citation type="submission" date="2019-08" db="EMBL/GenBank/DDBJ databases">
        <title>Draft genome sequences of two oriental melons (Cucumis melo L. var makuwa).</title>
        <authorList>
            <person name="Kwon S.-Y."/>
        </authorList>
    </citation>
    <scope>NUCLEOTIDE SEQUENCE [LARGE SCALE GENOMIC DNA]</scope>
    <source>
        <strain evidence="4">cv. Chang Bougi</strain>
        <strain evidence="3">cv. SW 3</strain>
        <tissue evidence="2">Leaf</tissue>
    </source>
</reference>
<dbReference type="STRING" id="1194695.A0A5D3C2N9"/>